<evidence type="ECO:0000313" key="2">
    <source>
        <dbReference type="EMBL" id="SHI76560.1"/>
    </source>
</evidence>
<dbReference type="SUPFAM" id="SSF52266">
    <property type="entry name" value="SGNH hydrolase"/>
    <property type="match status" value="1"/>
</dbReference>
<proteinExistence type="predicted"/>
<dbReference type="PANTHER" id="PTHR30383:SF5">
    <property type="entry name" value="SGNH HYDROLASE-TYPE ESTERASE DOMAIN-CONTAINING PROTEIN"/>
    <property type="match status" value="1"/>
</dbReference>
<dbReference type="InterPro" id="IPR013830">
    <property type="entry name" value="SGNH_hydro"/>
</dbReference>
<evidence type="ECO:0000313" key="3">
    <source>
        <dbReference type="Proteomes" id="UP000184225"/>
    </source>
</evidence>
<protein>
    <submittedName>
        <fullName evidence="2">Lysophospholipase L1</fullName>
    </submittedName>
</protein>
<name>A0A1M6DTV7_9FLAO</name>
<dbReference type="Gene3D" id="3.40.50.1110">
    <property type="entry name" value="SGNH hydrolase"/>
    <property type="match status" value="1"/>
</dbReference>
<dbReference type="InterPro" id="IPR051532">
    <property type="entry name" value="Ester_Hydrolysis_Enzymes"/>
</dbReference>
<organism evidence="2 3">
    <name type="scientific">Mesonia phycicola</name>
    <dbReference type="NCBI Taxonomy" id="579105"/>
    <lineage>
        <taxon>Bacteria</taxon>
        <taxon>Pseudomonadati</taxon>
        <taxon>Bacteroidota</taxon>
        <taxon>Flavobacteriia</taxon>
        <taxon>Flavobacteriales</taxon>
        <taxon>Flavobacteriaceae</taxon>
        <taxon>Mesonia</taxon>
    </lineage>
</organism>
<dbReference type="InterPro" id="IPR036514">
    <property type="entry name" value="SGNH_hydro_sf"/>
</dbReference>
<dbReference type="RefSeq" id="WP_234971609.1">
    <property type="nucleotide sequence ID" value="NZ_FQYY01000004.1"/>
</dbReference>
<sequence length="206" mass="23374">MKNTDWAYLERYRKINEALLNQNVPNNFVVGMGDSITEFWQEVRADFFENNNLICRGIKGQTSSQMLLRFRQDVVELRPKAVVILAGINDIAENTGPITVKNIYGNIISMVQLAQANHISVILCSVLPAATIPWNAKINPIEKIIHLNNLLSNYARENRLPYVDYYKVMVTETFSLPSAYTEDGVHLTIAGYKKMENLLKPVLTSL</sequence>
<dbReference type="GO" id="GO:0004622">
    <property type="term" value="F:phosphatidylcholine lysophospholipase activity"/>
    <property type="evidence" value="ECO:0007669"/>
    <property type="project" value="TreeGrafter"/>
</dbReference>
<reference evidence="2 3" key="1">
    <citation type="submission" date="2016-11" db="EMBL/GenBank/DDBJ databases">
        <authorList>
            <person name="Jaros S."/>
            <person name="Januszkiewicz K."/>
            <person name="Wedrychowicz H."/>
        </authorList>
    </citation>
    <scope>NUCLEOTIDE SEQUENCE [LARGE SCALE GENOMIC DNA]</scope>
    <source>
        <strain evidence="2 3">DSM 21425</strain>
    </source>
</reference>
<dbReference type="Proteomes" id="UP000184225">
    <property type="component" value="Unassembled WGS sequence"/>
</dbReference>
<gene>
    <name evidence="2" type="ORF">SAMN04488096_104160</name>
</gene>
<dbReference type="STRING" id="579105.SAMN04488096_104160"/>
<dbReference type="EMBL" id="FQYY01000004">
    <property type="protein sequence ID" value="SHI76560.1"/>
    <property type="molecule type" value="Genomic_DNA"/>
</dbReference>
<feature type="domain" description="SGNH hydrolase-type esterase" evidence="1">
    <location>
        <begin position="33"/>
        <end position="193"/>
    </location>
</feature>
<accession>A0A1M6DTV7</accession>
<dbReference type="PANTHER" id="PTHR30383">
    <property type="entry name" value="THIOESTERASE 1/PROTEASE 1/LYSOPHOSPHOLIPASE L1"/>
    <property type="match status" value="1"/>
</dbReference>
<evidence type="ECO:0000259" key="1">
    <source>
        <dbReference type="Pfam" id="PF13472"/>
    </source>
</evidence>
<dbReference type="AlphaFoldDB" id="A0A1M6DTV7"/>
<dbReference type="Pfam" id="PF13472">
    <property type="entry name" value="Lipase_GDSL_2"/>
    <property type="match status" value="1"/>
</dbReference>
<keyword evidence="3" id="KW-1185">Reference proteome</keyword>